<gene>
    <name evidence="1" type="ORF">RHMOL_Rhmol09G0075300</name>
</gene>
<evidence type="ECO:0000313" key="1">
    <source>
        <dbReference type="EMBL" id="KAI8538095.1"/>
    </source>
</evidence>
<accession>A0ACC0MB75</accession>
<name>A0ACC0MB75_RHOML</name>
<dbReference type="EMBL" id="CM046396">
    <property type="protein sequence ID" value="KAI8538095.1"/>
    <property type="molecule type" value="Genomic_DNA"/>
</dbReference>
<proteinExistence type="predicted"/>
<dbReference type="Proteomes" id="UP001062846">
    <property type="component" value="Chromosome 9"/>
</dbReference>
<protein>
    <submittedName>
        <fullName evidence="1">Uncharacterized protein</fullName>
    </submittedName>
</protein>
<keyword evidence="2" id="KW-1185">Reference proteome</keyword>
<organism evidence="1 2">
    <name type="scientific">Rhododendron molle</name>
    <name type="common">Chinese azalea</name>
    <name type="synonym">Azalea mollis</name>
    <dbReference type="NCBI Taxonomy" id="49168"/>
    <lineage>
        <taxon>Eukaryota</taxon>
        <taxon>Viridiplantae</taxon>
        <taxon>Streptophyta</taxon>
        <taxon>Embryophyta</taxon>
        <taxon>Tracheophyta</taxon>
        <taxon>Spermatophyta</taxon>
        <taxon>Magnoliopsida</taxon>
        <taxon>eudicotyledons</taxon>
        <taxon>Gunneridae</taxon>
        <taxon>Pentapetalae</taxon>
        <taxon>asterids</taxon>
        <taxon>Ericales</taxon>
        <taxon>Ericaceae</taxon>
        <taxon>Ericoideae</taxon>
        <taxon>Rhodoreae</taxon>
        <taxon>Rhododendron</taxon>
    </lineage>
</organism>
<comment type="caution">
    <text evidence="1">The sequence shown here is derived from an EMBL/GenBank/DDBJ whole genome shotgun (WGS) entry which is preliminary data.</text>
</comment>
<reference evidence="1" key="1">
    <citation type="submission" date="2022-02" db="EMBL/GenBank/DDBJ databases">
        <title>Plant Genome Project.</title>
        <authorList>
            <person name="Zhang R.-G."/>
        </authorList>
    </citation>
    <scope>NUCLEOTIDE SEQUENCE</scope>
    <source>
        <strain evidence="1">AT1</strain>
    </source>
</reference>
<sequence>MPRLNRKQKRRREEQEGFMALHAIMNTVIGVFRLYLFITSTFHRPEPRPELSPNPDFYQSQVNNLNRLVRGNEVDCHEQLRVNRRTFFRLCCLVRGVGLGDSRNVCLEERVAIFLFVLSHHTKQRRTKYDFYRSTETISRHFHAVLQAVLRLHRMLLATPEPVPPNYHDTRWNWFQNCLGALDGTYVPVNPPAVDRARYRSRKGEIATNVLGVCTRDLKFVYVLSGWEGSATDSRILRNAMERPHGLKVPHVMATNEVEAVDVKRPSKLKRRSWRKVEEDALMKCMLNEEGKWKSENGFRTGYFTHLQKELQKVLPGCTLQANPHIDSKVKHWKSIWARLVDIINLSGFGWDAVNNRIDVEQSVWDAYEKAHGKKAQGLYRKSFPYFEDWQTIFGKDRATGAGAEDYDDMARTEVANETAEPHNSNDFYEALFTEYDGNLPNTPTTPITPTTPSTPPTFTPHASLPTSTPRGSMLAANVGAQKGRKRTRMGEAELSIYASMDNYLKSSNVHVEKLANSFGYEKELSARCTMVKEELSKLNITLAEKFKLSAVIVSHRERVDDFYGTKPEERQALVEAILAGEVYGPI</sequence>
<evidence type="ECO:0000313" key="2">
    <source>
        <dbReference type="Proteomes" id="UP001062846"/>
    </source>
</evidence>